<dbReference type="OrthoDB" id="2748942at2759"/>
<evidence type="ECO:0000313" key="2">
    <source>
        <dbReference type="Proteomes" id="UP000076727"/>
    </source>
</evidence>
<evidence type="ECO:0000313" key="1">
    <source>
        <dbReference type="EMBL" id="KZT72560.1"/>
    </source>
</evidence>
<dbReference type="AlphaFoldDB" id="A0A165SVR1"/>
<reference evidence="1 2" key="1">
    <citation type="journal article" date="2016" name="Mol. Biol. Evol.">
        <title>Comparative Genomics of Early-Diverging Mushroom-Forming Fungi Provides Insights into the Origins of Lignocellulose Decay Capabilities.</title>
        <authorList>
            <person name="Nagy L.G."/>
            <person name="Riley R."/>
            <person name="Tritt A."/>
            <person name="Adam C."/>
            <person name="Daum C."/>
            <person name="Floudas D."/>
            <person name="Sun H."/>
            <person name="Yadav J.S."/>
            <person name="Pangilinan J."/>
            <person name="Larsson K.H."/>
            <person name="Matsuura K."/>
            <person name="Barry K."/>
            <person name="Labutti K."/>
            <person name="Kuo R."/>
            <person name="Ohm R.A."/>
            <person name="Bhattacharya S.S."/>
            <person name="Shirouzu T."/>
            <person name="Yoshinaga Y."/>
            <person name="Martin F.M."/>
            <person name="Grigoriev I.V."/>
            <person name="Hibbett D.S."/>
        </authorList>
    </citation>
    <scope>NUCLEOTIDE SEQUENCE [LARGE SCALE GENOMIC DNA]</scope>
    <source>
        <strain evidence="1 2">L-15889</strain>
    </source>
</reference>
<gene>
    <name evidence="1" type="ORF">DAEQUDRAFT_762851</name>
</gene>
<organism evidence="1 2">
    <name type="scientific">Daedalea quercina L-15889</name>
    <dbReference type="NCBI Taxonomy" id="1314783"/>
    <lineage>
        <taxon>Eukaryota</taxon>
        <taxon>Fungi</taxon>
        <taxon>Dikarya</taxon>
        <taxon>Basidiomycota</taxon>
        <taxon>Agaricomycotina</taxon>
        <taxon>Agaricomycetes</taxon>
        <taxon>Polyporales</taxon>
        <taxon>Fomitopsis</taxon>
    </lineage>
</organism>
<protein>
    <submittedName>
        <fullName evidence="1">Uncharacterized protein</fullName>
    </submittedName>
</protein>
<dbReference type="Proteomes" id="UP000076727">
    <property type="component" value="Unassembled WGS sequence"/>
</dbReference>
<proteinExistence type="predicted"/>
<name>A0A165SVR1_9APHY</name>
<sequence length="98" mass="11484">MQPALTHSKTSQDIALNEVLIRAMCHYRQVNYYYIKCGHSDPKEPEEIHCEYTSCKFSPNHRTDDHKCKEMCWQSHQFPQQFTRQIDAYCPACVASGQ</sequence>
<keyword evidence="2" id="KW-1185">Reference proteome</keyword>
<dbReference type="EMBL" id="KV429040">
    <property type="protein sequence ID" value="KZT72560.1"/>
    <property type="molecule type" value="Genomic_DNA"/>
</dbReference>
<accession>A0A165SVR1</accession>